<dbReference type="AlphaFoldDB" id="A0A2A9NKW4"/>
<evidence type="ECO:0000313" key="6">
    <source>
        <dbReference type="Proteomes" id="UP000242287"/>
    </source>
</evidence>
<evidence type="ECO:0000313" key="5">
    <source>
        <dbReference type="EMBL" id="PFH49974.1"/>
    </source>
</evidence>
<proteinExistence type="predicted"/>
<dbReference type="Pfam" id="PF20147">
    <property type="entry name" value="Crinkler"/>
    <property type="match status" value="1"/>
</dbReference>
<dbReference type="InterPro" id="IPR045379">
    <property type="entry name" value="Crinkler_N"/>
</dbReference>
<dbReference type="GO" id="GO:0043657">
    <property type="term" value="C:host cell"/>
    <property type="evidence" value="ECO:0007669"/>
    <property type="project" value="UniProtKB-SubCell"/>
</dbReference>
<reference evidence="5 6" key="1">
    <citation type="submission" date="2014-02" db="EMBL/GenBank/DDBJ databases">
        <title>Transposable element dynamics among asymbiotic and ectomycorrhizal Amanita fungi.</title>
        <authorList>
            <consortium name="DOE Joint Genome Institute"/>
            <person name="Hess J."/>
            <person name="Skrede I."/>
            <person name="Wolfe B."/>
            <person name="LaButti K."/>
            <person name="Ohm R.A."/>
            <person name="Grigoriev I.V."/>
            <person name="Pringle A."/>
        </authorList>
    </citation>
    <scope>NUCLEOTIDE SEQUENCE [LARGE SCALE GENOMIC DNA]</scope>
    <source>
        <strain evidence="5 6">SKay4041</strain>
    </source>
</reference>
<name>A0A2A9NKW4_9AGAR</name>
<evidence type="ECO:0000256" key="1">
    <source>
        <dbReference type="ARBA" id="ARBA00004340"/>
    </source>
</evidence>
<sequence length="400" mass="44984">MTTTISLFCLVYGDSFSRGFEVEIGREKSISVLREIVVQSGPSSINGARPADFDLWSVNIPISNEEGPQFPDLGQFSKLGIAEIVGEAFPNSVNLQKCHIRVIITNAFAFGGHWNCDGIYNSPPVSSQHFQTSQHDDSLDIIFSKRLAMFQDWMDTPPVCLLHSPPGSGKTTLATLLRRSLSNQGYRTAYVSMLGIGASHKNRGAFDHYWEERAGISWSECLKYGDIMYVFVDDAHHPYGFAPFFWSEIEHLTKHRFDGQLHVLLLAVHGDYDHMSCGPKYMSIRLRGLEHLRMRRREYDMLVDNFISLSAKNENIDMDIPSTVRNAIFGTTLGHPGIIRQILTLLRHQCQQGLHGTPAMLQYLVSPGFQNAMQGSSSLSWIATRRFSKDEAKSLHDALN</sequence>
<dbReference type="Gene3D" id="3.40.50.300">
    <property type="entry name" value="P-loop containing nucleotide triphosphate hydrolases"/>
    <property type="match status" value="1"/>
</dbReference>
<dbReference type="SUPFAM" id="SSF52540">
    <property type="entry name" value="P-loop containing nucleoside triphosphate hydrolases"/>
    <property type="match status" value="1"/>
</dbReference>
<evidence type="ECO:0000259" key="4">
    <source>
        <dbReference type="Pfam" id="PF20147"/>
    </source>
</evidence>
<dbReference type="Proteomes" id="UP000242287">
    <property type="component" value="Unassembled WGS sequence"/>
</dbReference>
<evidence type="ECO:0000256" key="3">
    <source>
        <dbReference type="ARBA" id="ARBA00022525"/>
    </source>
</evidence>
<dbReference type="InterPro" id="IPR027417">
    <property type="entry name" value="P-loop_NTPase"/>
</dbReference>
<accession>A0A2A9NKW4</accession>
<comment type="subcellular location">
    <subcellularLocation>
        <location evidence="1">Host cell</location>
    </subcellularLocation>
    <subcellularLocation>
        <location evidence="2">Secreted</location>
    </subcellularLocation>
</comment>
<dbReference type="STRING" id="703135.A0A2A9NKW4"/>
<gene>
    <name evidence="5" type="ORF">AMATHDRAFT_48311</name>
</gene>
<dbReference type="EMBL" id="KZ302015">
    <property type="protein sequence ID" value="PFH49974.1"/>
    <property type="molecule type" value="Genomic_DNA"/>
</dbReference>
<organism evidence="5 6">
    <name type="scientific">Amanita thiersii Skay4041</name>
    <dbReference type="NCBI Taxonomy" id="703135"/>
    <lineage>
        <taxon>Eukaryota</taxon>
        <taxon>Fungi</taxon>
        <taxon>Dikarya</taxon>
        <taxon>Basidiomycota</taxon>
        <taxon>Agaricomycotina</taxon>
        <taxon>Agaricomycetes</taxon>
        <taxon>Agaricomycetidae</taxon>
        <taxon>Agaricales</taxon>
        <taxon>Pluteineae</taxon>
        <taxon>Amanitaceae</taxon>
        <taxon>Amanita</taxon>
    </lineage>
</organism>
<dbReference type="GO" id="GO:0005576">
    <property type="term" value="C:extracellular region"/>
    <property type="evidence" value="ECO:0007669"/>
    <property type="project" value="UniProtKB-SubCell"/>
</dbReference>
<dbReference type="OrthoDB" id="158739at2759"/>
<protein>
    <recommendedName>
        <fullName evidence="4">Crinkler effector protein N-terminal domain-containing protein</fullName>
    </recommendedName>
</protein>
<keyword evidence="3" id="KW-0964">Secreted</keyword>
<keyword evidence="6" id="KW-1185">Reference proteome</keyword>
<feature type="domain" description="Crinkler effector protein N-terminal" evidence="4">
    <location>
        <begin position="5"/>
        <end position="104"/>
    </location>
</feature>
<evidence type="ECO:0000256" key="2">
    <source>
        <dbReference type="ARBA" id="ARBA00004613"/>
    </source>
</evidence>